<keyword evidence="1" id="KW-0812">Transmembrane</keyword>
<dbReference type="EMBL" id="UINC01215033">
    <property type="protein sequence ID" value="SVE40534.1"/>
    <property type="molecule type" value="Genomic_DNA"/>
</dbReference>
<name>A0A383D894_9ZZZZ</name>
<protein>
    <submittedName>
        <fullName evidence="2">Uncharacterized protein</fullName>
    </submittedName>
</protein>
<feature type="transmembrane region" description="Helical" evidence="1">
    <location>
        <begin position="55"/>
        <end position="79"/>
    </location>
</feature>
<sequence length="87" mass="10396">MFILSFFVIQAAIILFPGWREDDAAFFLNQLKNNLFGNAIYGFNLDSLSERFTPFYYFGYQLLSFFTFEPLYFFLYNFFLSLTTLIL</sequence>
<reference evidence="2" key="1">
    <citation type="submission" date="2018-05" db="EMBL/GenBank/DDBJ databases">
        <authorList>
            <person name="Lanie J.A."/>
            <person name="Ng W.-L."/>
            <person name="Kazmierczak K.M."/>
            <person name="Andrzejewski T.M."/>
            <person name="Davidsen T.M."/>
            <person name="Wayne K.J."/>
            <person name="Tettelin H."/>
            <person name="Glass J.I."/>
            <person name="Rusch D."/>
            <person name="Podicherti R."/>
            <person name="Tsui H.-C.T."/>
            <person name="Winkler M.E."/>
        </authorList>
    </citation>
    <scope>NUCLEOTIDE SEQUENCE</scope>
</reference>
<accession>A0A383D894</accession>
<dbReference type="AlphaFoldDB" id="A0A383D894"/>
<organism evidence="2">
    <name type="scientific">marine metagenome</name>
    <dbReference type="NCBI Taxonomy" id="408172"/>
    <lineage>
        <taxon>unclassified sequences</taxon>
        <taxon>metagenomes</taxon>
        <taxon>ecological metagenomes</taxon>
    </lineage>
</organism>
<feature type="non-terminal residue" evidence="2">
    <location>
        <position position="87"/>
    </location>
</feature>
<keyword evidence="1" id="KW-0472">Membrane</keyword>
<gene>
    <name evidence="2" type="ORF">METZ01_LOCUS493388</name>
</gene>
<keyword evidence="1" id="KW-1133">Transmembrane helix</keyword>
<proteinExistence type="predicted"/>
<evidence type="ECO:0000313" key="2">
    <source>
        <dbReference type="EMBL" id="SVE40534.1"/>
    </source>
</evidence>
<evidence type="ECO:0000256" key="1">
    <source>
        <dbReference type="SAM" id="Phobius"/>
    </source>
</evidence>